<feature type="region of interest" description="Disordered" evidence="1">
    <location>
        <begin position="1"/>
        <end position="41"/>
    </location>
</feature>
<dbReference type="AlphaFoldDB" id="A0A375ECQ3"/>
<evidence type="ECO:0000256" key="1">
    <source>
        <dbReference type="SAM" id="MobiDB-lite"/>
    </source>
</evidence>
<geneLocation type="plasmid" evidence="2">
    <name>CBM2613_p</name>
</geneLocation>
<dbReference type="EMBL" id="LT976981">
    <property type="protein sequence ID" value="SOZ74761.1"/>
    <property type="molecule type" value="Genomic_DNA"/>
</dbReference>
<geneLocation type="plasmid" evidence="3">
    <name>I</name>
</geneLocation>
<dbReference type="EMBL" id="LT984809">
    <property type="protein sequence ID" value="SPD49236.1"/>
    <property type="molecule type" value="Genomic_DNA"/>
</dbReference>
<geneLocation type="plasmid" evidence="4">
    <name>cbm2613_p</name>
</geneLocation>
<evidence type="ECO:0000313" key="3">
    <source>
        <dbReference type="EMBL" id="SPD49236.1"/>
    </source>
</evidence>
<protein>
    <submittedName>
        <fullName evidence="2">Uncharacterized protein</fullName>
    </submittedName>
</protein>
<sequence length="73" mass="8182">MNYALVSVPKKLKGPQRPTDSRKTPHNKRNESHNSIGSPHSHTIMLLRIRGLTPLCSSRDRSTTQVVTLFMGT</sequence>
<feature type="compositionally biased region" description="Basic and acidic residues" evidence="1">
    <location>
        <begin position="19"/>
        <end position="32"/>
    </location>
</feature>
<evidence type="ECO:0000313" key="4">
    <source>
        <dbReference type="Proteomes" id="UP000256952"/>
    </source>
</evidence>
<reference evidence="3 4" key="2">
    <citation type="submission" date="2018-01" db="EMBL/GenBank/DDBJ databases">
        <authorList>
            <person name="Gaut B.S."/>
            <person name="Morton B.R."/>
            <person name="Clegg M.T."/>
            <person name="Duvall M.R."/>
        </authorList>
    </citation>
    <scope>NUCLEOTIDE SEQUENCE [LARGE SCALE GENOMIC DNA]</scope>
    <source>
        <strain evidence="3">Cupriavidus taiwanensis STM 8555</strain>
        <plasmid evidence="3">I</plasmid>
        <plasmid evidence="4">Plasmid cbm2613_p</plasmid>
    </source>
</reference>
<reference evidence="2" key="1">
    <citation type="submission" date="2018-01" db="EMBL/GenBank/DDBJ databases">
        <authorList>
            <person name="Clerissi C."/>
        </authorList>
    </citation>
    <scope>NUCLEOTIDE SEQUENCE</scope>
    <source>
        <strain evidence="2">Cupriavidus taiwanensis STM 8556</strain>
        <plasmid evidence="2">CBM2613_p</plasmid>
    </source>
</reference>
<gene>
    <name evidence="3" type="ORF">CBM2612_P0581</name>
    <name evidence="2" type="ORF">CBM2613_P60123</name>
</gene>
<evidence type="ECO:0000313" key="2">
    <source>
        <dbReference type="EMBL" id="SOZ74761.1"/>
    </source>
</evidence>
<accession>A0A375ECQ3</accession>
<keyword evidence="2" id="KW-0614">Plasmid</keyword>
<organism evidence="2 4">
    <name type="scientific">Cupriavidus taiwanensis</name>
    <dbReference type="NCBI Taxonomy" id="164546"/>
    <lineage>
        <taxon>Bacteria</taxon>
        <taxon>Pseudomonadati</taxon>
        <taxon>Pseudomonadota</taxon>
        <taxon>Betaproteobacteria</taxon>
        <taxon>Burkholderiales</taxon>
        <taxon>Burkholderiaceae</taxon>
        <taxon>Cupriavidus</taxon>
    </lineage>
</organism>
<dbReference type="Proteomes" id="UP000256952">
    <property type="component" value="Plasmid CBM2613_p"/>
</dbReference>
<proteinExistence type="predicted"/>
<name>A0A375ECQ3_9BURK</name>